<reference evidence="2" key="1">
    <citation type="journal article" date="2015" name="BMC Genomics">
        <title>Genome mining reveals unlocked bioactive potential of marine Gram-negative bacteria.</title>
        <authorList>
            <person name="Machado H."/>
            <person name="Sonnenschein E.C."/>
            <person name="Melchiorsen J."/>
            <person name="Gram L."/>
        </authorList>
    </citation>
    <scope>NUCLEOTIDE SEQUENCE</scope>
    <source>
        <strain evidence="2">S2052</strain>
    </source>
</reference>
<feature type="domain" description="DUF7683" evidence="1">
    <location>
        <begin position="3"/>
        <end position="78"/>
    </location>
</feature>
<sequence>MKVVVEAFDKKSELLVSEIEVKSSYVNEVSKALGLSDDDLRFLLSGAGGFDILIEQVKAIETIICESFYSAQCDYQLGTS</sequence>
<dbReference type="AlphaFoldDB" id="A0A837G8P3"/>
<name>A0A837G8P3_9VIBR</name>
<evidence type="ECO:0000313" key="2">
    <source>
        <dbReference type="EMBL" id="KJY74958.1"/>
    </source>
</evidence>
<accession>A0A837G8P3</accession>
<dbReference type="Pfam" id="PF24731">
    <property type="entry name" value="DUF7683"/>
    <property type="match status" value="1"/>
</dbReference>
<dbReference type="InterPro" id="IPR056100">
    <property type="entry name" value="DUF7683"/>
</dbReference>
<protein>
    <recommendedName>
        <fullName evidence="1">DUF7683 domain-containing protein</fullName>
    </recommendedName>
</protein>
<organism evidence="2">
    <name type="scientific">Vibrio coralliilyticus</name>
    <dbReference type="NCBI Taxonomy" id="190893"/>
    <lineage>
        <taxon>Bacteria</taxon>
        <taxon>Pseudomonadati</taxon>
        <taxon>Pseudomonadota</taxon>
        <taxon>Gammaproteobacteria</taxon>
        <taxon>Vibrionales</taxon>
        <taxon>Vibrionaceae</taxon>
        <taxon>Vibrio</taxon>
    </lineage>
</organism>
<comment type="caution">
    <text evidence="2">The sequence shown here is derived from an EMBL/GenBank/DDBJ whole genome shotgun (WGS) entry which is preliminary data.</text>
</comment>
<gene>
    <name evidence="2" type="ORF">TW71_08490</name>
</gene>
<evidence type="ECO:0000259" key="1">
    <source>
        <dbReference type="Pfam" id="PF24731"/>
    </source>
</evidence>
<dbReference type="EMBL" id="JXXR01000008">
    <property type="protein sequence ID" value="KJY74958.1"/>
    <property type="molecule type" value="Genomic_DNA"/>
</dbReference>
<proteinExistence type="predicted"/>
<dbReference type="RefSeq" id="WP_045985558.1">
    <property type="nucleotide sequence ID" value="NZ_CP063053.1"/>
</dbReference>